<dbReference type="Proteomes" id="UP000324611">
    <property type="component" value="Unassembled WGS sequence"/>
</dbReference>
<proteinExistence type="predicted"/>
<accession>A0A5B2VKR2</accession>
<dbReference type="AlphaFoldDB" id="A0A5B2VKR2"/>
<organism evidence="1 2">
    <name type="scientific">Chitinophaga agrisoli</name>
    <dbReference type="NCBI Taxonomy" id="2607653"/>
    <lineage>
        <taxon>Bacteria</taxon>
        <taxon>Pseudomonadati</taxon>
        <taxon>Bacteroidota</taxon>
        <taxon>Chitinophagia</taxon>
        <taxon>Chitinophagales</taxon>
        <taxon>Chitinophagaceae</taxon>
        <taxon>Chitinophaga</taxon>
    </lineage>
</organism>
<dbReference type="InterPro" id="IPR058238">
    <property type="entry name" value="Lant_leader_dom"/>
</dbReference>
<evidence type="ECO:0000313" key="2">
    <source>
        <dbReference type="Proteomes" id="UP000324611"/>
    </source>
</evidence>
<keyword evidence="2" id="KW-1185">Reference proteome</keyword>
<reference evidence="1 2" key="1">
    <citation type="submission" date="2019-09" db="EMBL/GenBank/DDBJ databases">
        <title>Chitinophaga ginsengihumi sp. nov., isolated from soil of ginseng rhizosphere.</title>
        <authorList>
            <person name="Lee J."/>
        </authorList>
    </citation>
    <scope>NUCLEOTIDE SEQUENCE [LARGE SCALE GENOMIC DNA]</scope>
    <source>
        <strain evidence="1 2">BN140078</strain>
    </source>
</reference>
<evidence type="ECO:0000313" key="1">
    <source>
        <dbReference type="EMBL" id="KAA2239404.1"/>
    </source>
</evidence>
<dbReference type="EMBL" id="VUOC01000004">
    <property type="protein sequence ID" value="KAA2239404.1"/>
    <property type="molecule type" value="Genomic_DNA"/>
</dbReference>
<gene>
    <name evidence="1" type="ORF">F0L74_24695</name>
</gene>
<evidence type="ECO:0008006" key="3">
    <source>
        <dbReference type="Google" id="ProtNLM"/>
    </source>
</evidence>
<reference evidence="1 2" key="2">
    <citation type="submission" date="2019-09" db="EMBL/GenBank/DDBJ databases">
        <authorList>
            <person name="Jin C."/>
        </authorList>
    </citation>
    <scope>NUCLEOTIDE SEQUENCE [LARGE SCALE GENOMIC DNA]</scope>
    <source>
        <strain evidence="1 2">BN140078</strain>
    </source>
</reference>
<dbReference type="NCBIfam" id="NF038153">
    <property type="entry name" value="lant_leader_L1a"/>
    <property type="match status" value="1"/>
</dbReference>
<comment type="caution">
    <text evidence="1">The sequence shown here is derived from an EMBL/GenBank/DDBJ whole genome shotgun (WGS) entry which is preliminary data.</text>
</comment>
<protein>
    <recommendedName>
        <fullName evidence="3">Natural product</fullName>
    </recommendedName>
</protein>
<sequence length="64" mass="6954">MKKIKLNVDKLQLSKEKITSLQNAEMDQLKGGDFTDGCSDGCSPFQTAWNCTKADCTADCTGGY</sequence>
<dbReference type="RefSeq" id="WP_149840583.1">
    <property type="nucleotide sequence ID" value="NZ_VUOC01000004.1"/>
</dbReference>
<name>A0A5B2VKR2_9BACT</name>